<keyword evidence="3" id="KW-1185">Reference proteome</keyword>
<protein>
    <recommendedName>
        <fullName evidence="4">Aminoglycoside phosphotransferase domain-containing protein</fullName>
    </recommendedName>
</protein>
<evidence type="ECO:0008006" key="4">
    <source>
        <dbReference type="Google" id="ProtNLM"/>
    </source>
</evidence>
<accession>A0AAJ0BY65</accession>
<name>A0AAJ0BY65_9PEZI</name>
<dbReference type="GeneID" id="85311942"/>
<dbReference type="RefSeq" id="XP_060280454.1">
    <property type="nucleotide sequence ID" value="XM_060428755.1"/>
</dbReference>
<proteinExistence type="predicted"/>
<organism evidence="2 3">
    <name type="scientific">Phialemonium atrogriseum</name>
    <dbReference type="NCBI Taxonomy" id="1093897"/>
    <lineage>
        <taxon>Eukaryota</taxon>
        <taxon>Fungi</taxon>
        <taxon>Dikarya</taxon>
        <taxon>Ascomycota</taxon>
        <taxon>Pezizomycotina</taxon>
        <taxon>Sordariomycetes</taxon>
        <taxon>Sordariomycetidae</taxon>
        <taxon>Cephalothecales</taxon>
        <taxon>Cephalothecaceae</taxon>
        <taxon>Phialemonium</taxon>
    </lineage>
</organism>
<reference evidence="2" key="1">
    <citation type="submission" date="2023-06" db="EMBL/GenBank/DDBJ databases">
        <title>Genome-scale phylogeny and comparative genomics of the fungal order Sordariales.</title>
        <authorList>
            <consortium name="Lawrence Berkeley National Laboratory"/>
            <person name="Hensen N."/>
            <person name="Bonometti L."/>
            <person name="Westerberg I."/>
            <person name="Brannstrom I.O."/>
            <person name="Guillou S."/>
            <person name="Cros-Aarteil S."/>
            <person name="Calhoun S."/>
            <person name="Haridas S."/>
            <person name="Kuo A."/>
            <person name="Mondo S."/>
            <person name="Pangilinan J."/>
            <person name="Riley R."/>
            <person name="Labutti K."/>
            <person name="Andreopoulos B."/>
            <person name="Lipzen A."/>
            <person name="Chen C."/>
            <person name="Yanf M."/>
            <person name="Daum C."/>
            <person name="Ng V."/>
            <person name="Clum A."/>
            <person name="Steindorff A."/>
            <person name="Ohm R."/>
            <person name="Martin F."/>
            <person name="Silar P."/>
            <person name="Natvig D."/>
            <person name="Lalanne C."/>
            <person name="Gautier V."/>
            <person name="Ament-Velasquez S.L."/>
            <person name="Kruys A."/>
            <person name="Hutchinson M.I."/>
            <person name="Powell A.J."/>
            <person name="Barry K."/>
            <person name="Miller A.N."/>
            <person name="Grigoriev I.V."/>
            <person name="Debuchy R."/>
            <person name="Gladieux P."/>
            <person name="Thoren M.H."/>
            <person name="Johannesson H."/>
        </authorList>
    </citation>
    <scope>NUCLEOTIDE SEQUENCE</scope>
    <source>
        <strain evidence="2">8032-3</strain>
    </source>
</reference>
<evidence type="ECO:0000313" key="2">
    <source>
        <dbReference type="EMBL" id="KAK1764241.1"/>
    </source>
</evidence>
<sequence>MGTPADALPQPLSEDAIHALLRAKGLPKATSVISPKVTAQYHAIYFITLPASEASRGHSELVLRVSGRHLPSIKTKNEIGIMTWIAKYTTIPIPAWIAYDASEENLIGHEYILLSRVRLLRLAFAGEHADGGRLPARHRRGLPAGPTAGSRTGLEGYGTAESGAFWRLATTEQRAARGIE</sequence>
<gene>
    <name evidence="2" type="ORF">QBC33DRAFT_547574</name>
</gene>
<evidence type="ECO:0000313" key="3">
    <source>
        <dbReference type="Proteomes" id="UP001244011"/>
    </source>
</evidence>
<dbReference type="AlphaFoldDB" id="A0AAJ0BY65"/>
<feature type="region of interest" description="Disordered" evidence="1">
    <location>
        <begin position="135"/>
        <end position="156"/>
    </location>
</feature>
<dbReference type="Proteomes" id="UP001244011">
    <property type="component" value="Unassembled WGS sequence"/>
</dbReference>
<evidence type="ECO:0000256" key="1">
    <source>
        <dbReference type="SAM" id="MobiDB-lite"/>
    </source>
</evidence>
<dbReference type="EMBL" id="MU839021">
    <property type="protein sequence ID" value="KAK1764241.1"/>
    <property type="molecule type" value="Genomic_DNA"/>
</dbReference>
<comment type="caution">
    <text evidence="2">The sequence shown here is derived from an EMBL/GenBank/DDBJ whole genome shotgun (WGS) entry which is preliminary data.</text>
</comment>